<dbReference type="InterPro" id="IPR036397">
    <property type="entry name" value="RNaseH_sf"/>
</dbReference>
<comment type="caution">
    <text evidence="2">The sequence shown here is derived from an EMBL/GenBank/DDBJ whole genome shotgun (WGS) entry which is preliminary data.</text>
</comment>
<feature type="domain" description="Integrase catalytic" evidence="1">
    <location>
        <begin position="1"/>
        <end position="74"/>
    </location>
</feature>
<dbReference type="GO" id="GO:0003676">
    <property type="term" value="F:nucleic acid binding"/>
    <property type="evidence" value="ECO:0007669"/>
    <property type="project" value="InterPro"/>
</dbReference>
<keyword evidence="3" id="KW-1185">Reference proteome</keyword>
<proteinExistence type="predicted"/>
<sequence>IQTGLPIYFADPHSPWQRPSNENTNGLLRRYFLKGTDFTRYALDDLDGVAKTLNERPRKTLGFKTPAEAMNELLLTASTGVATTG</sequence>
<dbReference type="InterPro" id="IPR051917">
    <property type="entry name" value="Transposase-Integrase"/>
</dbReference>
<dbReference type="PANTHER" id="PTHR10948:SF23">
    <property type="entry name" value="TRANSPOSASE INSI FOR INSERTION SEQUENCE ELEMENT IS30A-RELATED"/>
    <property type="match status" value="1"/>
</dbReference>
<name>A0AAQ2HH02_9MICO</name>
<organism evidence="2 3">
    <name type="scientific">Cryobacterium shii</name>
    <dbReference type="NCBI Taxonomy" id="1259235"/>
    <lineage>
        <taxon>Bacteria</taxon>
        <taxon>Bacillati</taxon>
        <taxon>Actinomycetota</taxon>
        <taxon>Actinomycetes</taxon>
        <taxon>Micrococcales</taxon>
        <taxon>Microbacteriaceae</taxon>
        <taxon>Cryobacterium</taxon>
    </lineage>
</organism>
<dbReference type="InterPro" id="IPR001584">
    <property type="entry name" value="Integrase_cat-core"/>
</dbReference>
<evidence type="ECO:0000313" key="2">
    <source>
        <dbReference type="EMBL" id="TFC52926.1"/>
    </source>
</evidence>
<dbReference type="GO" id="GO:0032196">
    <property type="term" value="P:transposition"/>
    <property type="evidence" value="ECO:0007669"/>
    <property type="project" value="TreeGrafter"/>
</dbReference>
<dbReference type="GO" id="GO:0004803">
    <property type="term" value="F:transposase activity"/>
    <property type="evidence" value="ECO:0007669"/>
    <property type="project" value="TreeGrafter"/>
</dbReference>
<accession>A0AAQ2HH02</accession>
<evidence type="ECO:0000313" key="3">
    <source>
        <dbReference type="Proteomes" id="UP000297403"/>
    </source>
</evidence>
<protein>
    <submittedName>
        <fullName evidence="2">IS30 family transposase</fullName>
    </submittedName>
</protein>
<dbReference type="PANTHER" id="PTHR10948">
    <property type="entry name" value="TRANSPOSASE"/>
    <property type="match status" value="1"/>
</dbReference>
<dbReference type="EMBL" id="SOFY01000005">
    <property type="protein sequence ID" value="TFC52926.1"/>
    <property type="molecule type" value="Genomic_DNA"/>
</dbReference>
<evidence type="ECO:0000259" key="1">
    <source>
        <dbReference type="PROSITE" id="PS50994"/>
    </source>
</evidence>
<dbReference type="SUPFAM" id="SSF53098">
    <property type="entry name" value="Ribonuclease H-like"/>
    <property type="match status" value="1"/>
</dbReference>
<dbReference type="PROSITE" id="PS50994">
    <property type="entry name" value="INTEGRASE"/>
    <property type="match status" value="1"/>
</dbReference>
<dbReference type="RefSeq" id="WP_134450835.1">
    <property type="nucleotide sequence ID" value="NZ_SOFY01000005.1"/>
</dbReference>
<dbReference type="InterPro" id="IPR012337">
    <property type="entry name" value="RNaseH-like_sf"/>
</dbReference>
<dbReference type="GO" id="GO:0015074">
    <property type="term" value="P:DNA integration"/>
    <property type="evidence" value="ECO:0007669"/>
    <property type="project" value="InterPro"/>
</dbReference>
<gene>
    <name evidence="2" type="ORF">E3O49_00860</name>
</gene>
<dbReference type="Proteomes" id="UP000297403">
    <property type="component" value="Unassembled WGS sequence"/>
</dbReference>
<feature type="non-terminal residue" evidence="2">
    <location>
        <position position="1"/>
    </location>
</feature>
<reference evidence="2 3" key="1">
    <citation type="submission" date="2019-03" db="EMBL/GenBank/DDBJ databases">
        <title>Genomics of glacier-inhabiting Cryobacterium strains.</title>
        <authorList>
            <person name="Liu Q."/>
            <person name="Xin Y.-H."/>
        </authorList>
    </citation>
    <scope>NUCLEOTIDE SEQUENCE [LARGE SCALE GENOMIC DNA]</scope>
    <source>
        <strain evidence="3">TMT1-22</strain>
    </source>
</reference>
<dbReference type="Gene3D" id="3.30.420.10">
    <property type="entry name" value="Ribonuclease H-like superfamily/Ribonuclease H"/>
    <property type="match status" value="1"/>
</dbReference>
<dbReference type="AlphaFoldDB" id="A0AAQ2HH02"/>
<dbReference type="GO" id="GO:0005829">
    <property type="term" value="C:cytosol"/>
    <property type="evidence" value="ECO:0007669"/>
    <property type="project" value="TreeGrafter"/>
</dbReference>